<evidence type="ECO:0000256" key="5">
    <source>
        <dbReference type="ARBA" id="ARBA00023136"/>
    </source>
</evidence>
<organism evidence="8 9">
    <name type="scientific">Aeribacillus pallidus</name>
    <dbReference type="NCBI Taxonomy" id="33936"/>
    <lineage>
        <taxon>Bacteria</taxon>
        <taxon>Bacillati</taxon>
        <taxon>Bacillota</taxon>
        <taxon>Bacilli</taxon>
        <taxon>Bacillales</taxon>
        <taxon>Bacillaceae</taxon>
        <taxon>Aeribacillus</taxon>
    </lineage>
</organism>
<dbReference type="CDD" id="cd06353">
    <property type="entry name" value="PBP1_Med-like"/>
    <property type="match status" value="1"/>
</dbReference>
<dbReference type="InterPro" id="IPR003760">
    <property type="entry name" value="PnrA-like"/>
</dbReference>
<name>A0A165YPP4_9BACI</name>
<reference evidence="8 9" key="1">
    <citation type="submission" date="2016-04" db="EMBL/GenBank/DDBJ databases">
        <title>Draft genome sequence of Aeribacillus pallidus 8m3 from petroleum reservoir.</title>
        <authorList>
            <person name="Poltaraus A.B."/>
            <person name="Nazina T.N."/>
            <person name="Tourova T.P."/>
            <person name="Malakho S.M."/>
            <person name="Korshunova A.V."/>
            <person name="Sokolova D.S."/>
        </authorList>
    </citation>
    <scope>NUCLEOTIDE SEQUENCE [LARGE SCALE GENOMIC DNA]</scope>
    <source>
        <strain evidence="8 9">8m3</strain>
    </source>
</reference>
<dbReference type="PANTHER" id="PTHR34296">
    <property type="entry name" value="TRANSCRIPTIONAL ACTIVATOR PROTEIN MED"/>
    <property type="match status" value="1"/>
</dbReference>
<dbReference type="InterPro" id="IPR050957">
    <property type="entry name" value="BMP_lipoprotein"/>
</dbReference>
<protein>
    <submittedName>
        <fullName evidence="8">BMP family ABC transporter substrate-binding protein</fullName>
    </submittedName>
</protein>
<dbReference type="InterPro" id="IPR028082">
    <property type="entry name" value="Peripla_BP_I"/>
</dbReference>
<comment type="similarity">
    <text evidence="2">Belongs to the BMP lipoprotein family.</text>
</comment>
<evidence type="ECO:0000256" key="4">
    <source>
        <dbReference type="ARBA" id="ARBA00022729"/>
    </source>
</evidence>
<gene>
    <name evidence="8" type="ORF">AZI98_04000</name>
</gene>
<proteinExistence type="inferred from homology"/>
<dbReference type="GO" id="GO:0005886">
    <property type="term" value="C:plasma membrane"/>
    <property type="evidence" value="ECO:0007669"/>
    <property type="project" value="UniProtKB-SubCell"/>
</dbReference>
<evidence type="ECO:0000256" key="3">
    <source>
        <dbReference type="ARBA" id="ARBA00022475"/>
    </source>
</evidence>
<accession>A0A165YPP4</accession>
<dbReference type="SUPFAM" id="SSF53822">
    <property type="entry name" value="Periplasmic binding protein-like I"/>
    <property type="match status" value="1"/>
</dbReference>
<comment type="caution">
    <text evidence="8">The sequence shown here is derived from an EMBL/GenBank/DDBJ whole genome shotgun (WGS) entry which is preliminary data.</text>
</comment>
<dbReference type="STRING" id="33936.AZI98_04000"/>
<dbReference type="EMBL" id="LWBR01000011">
    <property type="protein sequence ID" value="KZN97315.1"/>
    <property type="molecule type" value="Genomic_DNA"/>
</dbReference>
<dbReference type="Proteomes" id="UP000076476">
    <property type="component" value="Unassembled WGS sequence"/>
</dbReference>
<evidence type="ECO:0000259" key="7">
    <source>
        <dbReference type="Pfam" id="PF02608"/>
    </source>
</evidence>
<evidence type="ECO:0000256" key="6">
    <source>
        <dbReference type="ARBA" id="ARBA00023288"/>
    </source>
</evidence>
<dbReference type="AlphaFoldDB" id="A0A165YPP4"/>
<dbReference type="RefSeq" id="WP_063387010.1">
    <property type="nucleotide sequence ID" value="NZ_LWBR01000011.1"/>
</dbReference>
<dbReference type="PANTHER" id="PTHR34296:SF2">
    <property type="entry name" value="ABC TRANSPORTER GUANOSINE-BINDING PROTEIN NUPN"/>
    <property type="match status" value="1"/>
</dbReference>
<evidence type="ECO:0000256" key="2">
    <source>
        <dbReference type="ARBA" id="ARBA00008610"/>
    </source>
</evidence>
<evidence type="ECO:0000313" key="8">
    <source>
        <dbReference type="EMBL" id="KZN97315.1"/>
    </source>
</evidence>
<keyword evidence="6" id="KW-0449">Lipoprotein</keyword>
<keyword evidence="3" id="KW-1003">Cell membrane</keyword>
<comment type="subcellular location">
    <subcellularLocation>
        <location evidence="1">Cell membrane</location>
        <topology evidence="1">Lipid-anchor</topology>
    </subcellularLocation>
</comment>
<keyword evidence="9" id="KW-1185">Reference proteome</keyword>
<dbReference type="OrthoDB" id="2556857at2"/>
<dbReference type="Pfam" id="PF02608">
    <property type="entry name" value="Bmp"/>
    <property type="match status" value="1"/>
</dbReference>
<keyword evidence="5" id="KW-0472">Membrane</keyword>
<evidence type="ECO:0000313" key="9">
    <source>
        <dbReference type="Proteomes" id="UP000076476"/>
    </source>
</evidence>
<sequence length="316" mass="35575">MYKKMFVIIFILLFLVGCGQASEKGKLKKVGLLVPETINDQVWGTKGYKGLLKIQSELNVDVFYKEGMNSEAAVREAVEEFHGKGVNLIIGHGHEYEGFFRDLLDLYPDIHFVFFNGDAKGPNATSLNFEAHAMGFFAGMVAAHMTKTNEIGIIAAFEWQPEVEGFYQGAQFENPNVTIHIEYVQGFDHVDLALEKLDKLVAENVDVVYPAGDRYNVPVIEKVKEKGIYSIGFVSDQSDLGEQMVLTSTVQHVDELYLLVAKKFIKGELESGNLYFDFQDGVIDLGKFSPLVDKEFKNKVLKYVEEYKKTGKLPNE</sequence>
<feature type="domain" description="ABC transporter substrate-binding protein PnrA-like" evidence="7">
    <location>
        <begin position="28"/>
        <end position="315"/>
    </location>
</feature>
<evidence type="ECO:0000256" key="1">
    <source>
        <dbReference type="ARBA" id="ARBA00004193"/>
    </source>
</evidence>
<dbReference type="Gene3D" id="3.40.50.2300">
    <property type="match status" value="2"/>
</dbReference>
<dbReference type="PROSITE" id="PS51257">
    <property type="entry name" value="PROKAR_LIPOPROTEIN"/>
    <property type="match status" value="1"/>
</dbReference>
<keyword evidence="4" id="KW-0732">Signal</keyword>